<evidence type="ECO:0000313" key="3">
    <source>
        <dbReference type="Proteomes" id="UP001589810"/>
    </source>
</evidence>
<keyword evidence="3" id="KW-1185">Reference proteome</keyword>
<evidence type="ECO:0000313" key="2">
    <source>
        <dbReference type="EMBL" id="MFC0547716.1"/>
    </source>
</evidence>
<gene>
    <name evidence="2" type="ORF">ACFFH7_39840</name>
</gene>
<feature type="region of interest" description="Disordered" evidence="1">
    <location>
        <begin position="132"/>
        <end position="161"/>
    </location>
</feature>
<name>A0ABV6N551_9PSEU</name>
<comment type="caution">
    <text evidence="2">The sequence shown here is derived from an EMBL/GenBank/DDBJ whole genome shotgun (WGS) entry which is preliminary data.</text>
</comment>
<dbReference type="EMBL" id="JBHLUD010000014">
    <property type="protein sequence ID" value="MFC0547716.1"/>
    <property type="molecule type" value="Genomic_DNA"/>
</dbReference>
<sequence length="161" mass="17170">MPAPQDVRFTVSFDEWFPQGLYLMGELTQAFEYQSQEEKAKGRPARPIVDQATGLYVYRGQCSDPAAEKAREQAFTVEFVASVQPVPPAAIAPNVPVRAIVLEGMTVRPRAEASGQAKWLTYQIRATGMRAVATGPQGGSGRSAKAAGDGGQSEAPKSNAA</sequence>
<evidence type="ECO:0000256" key="1">
    <source>
        <dbReference type="SAM" id="MobiDB-lite"/>
    </source>
</evidence>
<organism evidence="2 3">
    <name type="scientific">Kutzneria chonburiensis</name>
    <dbReference type="NCBI Taxonomy" id="1483604"/>
    <lineage>
        <taxon>Bacteria</taxon>
        <taxon>Bacillati</taxon>
        <taxon>Actinomycetota</taxon>
        <taxon>Actinomycetes</taxon>
        <taxon>Pseudonocardiales</taxon>
        <taxon>Pseudonocardiaceae</taxon>
        <taxon>Kutzneria</taxon>
    </lineage>
</organism>
<reference evidence="2 3" key="1">
    <citation type="submission" date="2024-09" db="EMBL/GenBank/DDBJ databases">
        <authorList>
            <person name="Sun Q."/>
            <person name="Mori K."/>
        </authorList>
    </citation>
    <scope>NUCLEOTIDE SEQUENCE [LARGE SCALE GENOMIC DNA]</scope>
    <source>
        <strain evidence="2 3">TBRC 1432</strain>
    </source>
</reference>
<dbReference type="Proteomes" id="UP001589810">
    <property type="component" value="Unassembled WGS sequence"/>
</dbReference>
<accession>A0ABV6N551</accession>
<evidence type="ECO:0008006" key="4">
    <source>
        <dbReference type="Google" id="ProtNLM"/>
    </source>
</evidence>
<dbReference type="RefSeq" id="WP_273938431.1">
    <property type="nucleotide sequence ID" value="NZ_CP097263.1"/>
</dbReference>
<protein>
    <recommendedName>
        <fullName evidence="4">Plasmid replication, integration and excision activator</fullName>
    </recommendedName>
</protein>
<proteinExistence type="predicted"/>